<keyword evidence="2" id="KW-1185">Reference proteome</keyword>
<protein>
    <submittedName>
        <fullName evidence="1">Uncharacterized protein</fullName>
    </submittedName>
</protein>
<dbReference type="Proteomes" id="UP001345963">
    <property type="component" value="Unassembled WGS sequence"/>
</dbReference>
<organism evidence="1 2">
    <name type="scientific">Ataeniobius toweri</name>
    <dbReference type="NCBI Taxonomy" id="208326"/>
    <lineage>
        <taxon>Eukaryota</taxon>
        <taxon>Metazoa</taxon>
        <taxon>Chordata</taxon>
        <taxon>Craniata</taxon>
        <taxon>Vertebrata</taxon>
        <taxon>Euteleostomi</taxon>
        <taxon>Actinopterygii</taxon>
        <taxon>Neopterygii</taxon>
        <taxon>Teleostei</taxon>
        <taxon>Neoteleostei</taxon>
        <taxon>Acanthomorphata</taxon>
        <taxon>Ovalentaria</taxon>
        <taxon>Atherinomorphae</taxon>
        <taxon>Cyprinodontiformes</taxon>
        <taxon>Goodeidae</taxon>
        <taxon>Ataeniobius</taxon>
    </lineage>
</organism>
<gene>
    <name evidence="1" type="ORF">ATANTOWER_019558</name>
</gene>
<sequence>MLGSESSFFPEPILNFFQKVVWISETGGNQESAFCKRKRRKTPTRVHMALPFPLPSCANLDTITSEKSRGGSGLTAEMGDAESIRVCFFACTEQTVPEM</sequence>
<comment type="caution">
    <text evidence="1">The sequence shown here is derived from an EMBL/GenBank/DDBJ whole genome shotgun (WGS) entry which is preliminary data.</text>
</comment>
<evidence type="ECO:0000313" key="1">
    <source>
        <dbReference type="EMBL" id="MED6232055.1"/>
    </source>
</evidence>
<proteinExistence type="predicted"/>
<accession>A0ABU7A2E5</accession>
<evidence type="ECO:0000313" key="2">
    <source>
        <dbReference type="Proteomes" id="UP001345963"/>
    </source>
</evidence>
<dbReference type="EMBL" id="JAHUTI010000411">
    <property type="protein sequence ID" value="MED6232055.1"/>
    <property type="molecule type" value="Genomic_DNA"/>
</dbReference>
<name>A0ABU7A2E5_9TELE</name>
<reference evidence="1 2" key="1">
    <citation type="submission" date="2021-07" db="EMBL/GenBank/DDBJ databases">
        <authorList>
            <person name="Palmer J.M."/>
        </authorList>
    </citation>
    <scope>NUCLEOTIDE SEQUENCE [LARGE SCALE GENOMIC DNA]</scope>
    <source>
        <strain evidence="1 2">AT_MEX2019</strain>
        <tissue evidence="1">Muscle</tissue>
    </source>
</reference>